<feature type="region of interest" description="Disordered" evidence="2">
    <location>
        <begin position="2246"/>
        <end position="2450"/>
    </location>
</feature>
<dbReference type="InterPro" id="IPR000436">
    <property type="entry name" value="Sushi_SCR_CCP_dom"/>
</dbReference>
<proteinExistence type="predicted"/>
<reference evidence="5" key="2">
    <citation type="submission" date="2024-04" db="EMBL/GenBank/DDBJ databases">
        <authorList>
            <person name="Chen Y."/>
            <person name="Shah S."/>
            <person name="Dougan E. K."/>
            <person name="Thang M."/>
            <person name="Chan C."/>
        </authorList>
    </citation>
    <scope>NUCLEOTIDE SEQUENCE [LARGE SCALE GENOMIC DNA]</scope>
</reference>
<evidence type="ECO:0000313" key="5">
    <source>
        <dbReference type="EMBL" id="CAL1151605.1"/>
    </source>
</evidence>
<feature type="domain" description="Sushi" evidence="3">
    <location>
        <begin position="1899"/>
        <end position="1954"/>
    </location>
</feature>
<dbReference type="SMART" id="SM00032">
    <property type="entry name" value="CCP"/>
    <property type="match status" value="3"/>
</dbReference>
<evidence type="ECO:0000256" key="2">
    <source>
        <dbReference type="SAM" id="MobiDB-lite"/>
    </source>
</evidence>
<sequence>MGERLGDFTTFVDPATALAPKGAAALPATLLSLATDLSNLLAAAPSLANSNCGSGWLSGPAQDVAQELDAQDDVFALINVDDVMQLSQFDYLRRSVEALISGAALALQVATFTALAEFNCLMKFSPQSAVVSAIDAVQDAANGVLVKLRTALPAPSGTDAATPLKRCLSERVQDAEDRLPQASSQLVATSVPLLSLDFCGRLFNVTARELLSVTPYAGDVPYTSSTELFAASGEQRHVRLDVTKGLSLLGPFASYVDRSSSDTNAFTVGDQVLQLQAVQEMTVRAAKPMPEENQCSDAQKTQLIVEQSSQICALAGCDSSCESGCYRRFGCEDGTCSAAIRSLWADGETEQVCDAVTGNHYFYAYKWPNSSCAFLCQEVDQRPVGRSCQGEIGYWSPVCNNSYHECDLPAGITAPQFTAVANFTSSGRGAGDGCEITLAFVAAKPPAESLAVAPLVPPFTVETFVNISLDAIPTGVTSVSSLAVLFGSFPSWYLALRHVSAGQAQLVFYHSRVTLASHISAEDSSIASSSFSWDNSREPWRHVAVTVTQNVASRHNIFFYVDGSFVSSGYRSVAHSDILEAPFVAPEQRDVFHVGPVNMKRFPAMLTSGRPYYDLPMYTAQLDELRVHQEALDTLTLGAQITELRRLAACNTPYEQREGSACHAKPRLTPPNTTLEQTLCRAGYEVCQRMPGICMESCSGNMLRQEDCSCDCPPSYFQTWLVSAIHLTGSGDIQNATVYDAAHQTLGQLGHVTLPRRIALADASQVAVVSVWGGSSATSVSLEVETPAPESLRLVVPGLRNVALQADRPSLLHHQSAVDFDDPTLSCAQCPGEAPRSVLPRTDAMSCRCASGYGANLLGKCVPAAGPLQKPVIDLQNGTYHTAGTRVRMSYPPQDVEGPWLLAIRYEYGTFPNAPNCDTSPKYEELEGDIFGLDIIRRQESVTLRAVLCHPLHQISLESVVELHGNDHMNPPRCVASGNLSTSSSYALEVQVELLVDQQPDATIFYEIQGFNGQVTYASPFMLTTPGLVTVNSWAEKLGFDSSSRTLCSYSIDAVARLTLSPSWPDPSPLLGFSSSDAAFLVERDLENFAFVLEVPGVSDTSSLQLEFRLWRGALGVGAWTAVPANGAMHLKLSEQLEAPNKTTLLQIDWRLKEPGYVWTTPGSVRLLVVRTRSEVPSILAEATVPWQLGDHWSSGPLREVAMRQTHTVQLVQPNPSARVLFSVRAEIGQAEASAAALLTMNPSNFTSLTVGSVLEHFVSSVPSAGMLPEDMVSACGGTAPQVLAVEVPKLCDYLGPFEVLGGAVVTAYAIVAGELESPAATLLVPKELEPSATDLTFQALAEASGNVLSITSQLQVLPSVSTSFSFSVAFLRCAVGIEKGVEGKAGRCSLIQDPSDDPDYPGYQGSLNSKSLTDCTWLPYNGPRKLYLQNLLAEVESIGDLTLNVTVLTTVRRPGYLWSYPLSKTFLWLRERTPLPKVLQILEPGAVAPKAMVWLQEGFSLAECFFTLHYEPLDLNDVPSPFLVEVPSVTASVVTLPEAFRPTAFRSALHGPDTWRSDVELCAWPQICELPMNGTLPAELIAVPAGYTRLCAWSLWQGYLESAPACELMSSTPSILAEPSFAPSEVDVQSLPAPVQTVVLVPEQVGRDSTLRLELLRPRTEPTNATNGRRLSSESMPLFLPRTHPLQYRWASAAIDSSVLMQPGMTQSTLTANMQFSSWMDLGLAADTPLVPLPLRQISDHVLFVVDVRLLTGVNRWSAETRTAALMMLGTEPAASLSHVGRSVVVDTGPGNSSIYFKWLQGDIVSSFGAELVQSQAGAISVATAFALNPEAQLHDSSDTSFCTVTEDSATAQRQFCMAEAPLTLSIPSIGRWTLWTVANSAGLHGSAVTSLMVGQMCQAPMDVAYAMSVSCVEGPLVESGAACTASCQAGYSSSVPQLLCNSGILTPLQFACAEDPCMAPSNVTFASSSCLEGDTMAPGGSCTTQCAAGYTPSISRLSCSRGRLSPSSFICNEAECESPEVIYGASPSCSGLPRVKSRESCSPQCQDGYVASQSLLQCLRGKLEPESFVCEPGVNVDVGIIIASVPSTLLAGSLALVAAYCFRGPKAVEEKEASDPLKEWWQCVKEVEPGICVFCGKQPEELETRYEDHGPATLFRSCHSCAALLGFEVDEEEEQDELAAEELKVEVEDDQESKEPAGSGDAGGNREERNTLPRPAPLMELSLGTLGSRSSRGSISDAVKGLQENFLQEMGDGDKEVPEAQQEPLSERPARPESPRERLETVVEGTHLGETLETRETLHRSEEDSPYRSTQRELDPSRRSQRERMERMSLADWQDSPDERSADLRQVPPVEGTSRRSEARVRRPRTLTVDRTSLADWHDDREPEPRARYSTQETIGPRSRRYEEPRRSRRDGTQERNRHQGRSDSGADELRELRQSRLRSSRRGTSNM</sequence>
<evidence type="ECO:0000313" key="4">
    <source>
        <dbReference type="EMBL" id="CAI3998230.1"/>
    </source>
</evidence>
<evidence type="ECO:0000259" key="3">
    <source>
        <dbReference type="SMART" id="SM00032"/>
    </source>
</evidence>
<name>A0A9P1CVJ4_9DINO</name>
<evidence type="ECO:0000256" key="1">
    <source>
        <dbReference type="ARBA" id="ARBA00023157"/>
    </source>
</evidence>
<comment type="caution">
    <text evidence="4">The sequence shown here is derived from an EMBL/GenBank/DDBJ whole genome shotgun (WGS) entry which is preliminary data.</text>
</comment>
<feature type="compositionally biased region" description="Basic and acidic residues" evidence="2">
    <location>
        <begin position="2267"/>
        <end position="2283"/>
    </location>
</feature>
<dbReference type="EMBL" id="CAMXCT030002447">
    <property type="protein sequence ID" value="CAL4785542.1"/>
    <property type="molecule type" value="Genomic_DNA"/>
</dbReference>
<dbReference type="OrthoDB" id="416426at2759"/>
<feature type="domain" description="Sushi" evidence="3">
    <location>
        <begin position="1959"/>
        <end position="2013"/>
    </location>
</feature>
<protein>
    <recommendedName>
        <fullName evidence="3">Sushi domain-containing protein</fullName>
    </recommendedName>
</protein>
<dbReference type="EMBL" id="CAMXCT010002447">
    <property type="protein sequence ID" value="CAI3998230.1"/>
    <property type="molecule type" value="Genomic_DNA"/>
</dbReference>
<gene>
    <name evidence="4" type="ORF">C1SCF055_LOCUS24547</name>
</gene>
<feature type="compositionally biased region" description="Basic and acidic residues" evidence="2">
    <location>
        <begin position="2292"/>
        <end position="2331"/>
    </location>
</feature>
<feature type="region of interest" description="Disordered" evidence="2">
    <location>
        <begin position="2186"/>
        <end position="2218"/>
    </location>
</feature>
<keyword evidence="6" id="KW-1185">Reference proteome</keyword>
<dbReference type="Proteomes" id="UP001152797">
    <property type="component" value="Unassembled WGS sequence"/>
</dbReference>
<feature type="compositionally biased region" description="Basic and acidic residues" evidence="2">
    <location>
        <begin position="2378"/>
        <end position="2389"/>
    </location>
</feature>
<feature type="domain" description="Sushi" evidence="3">
    <location>
        <begin position="2018"/>
        <end position="2072"/>
    </location>
</feature>
<feature type="compositionally biased region" description="Basic and acidic residues" evidence="2">
    <location>
        <begin position="2402"/>
        <end position="2424"/>
    </location>
</feature>
<reference evidence="4" key="1">
    <citation type="submission" date="2022-10" db="EMBL/GenBank/DDBJ databases">
        <authorList>
            <person name="Chen Y."/>
            <person name="Dougan E. K."/>
            <person name="Chan C."/>
            <person name="Rhodes N."/>
            <person name="Thang M."/>
        </authorList>
    </citation>
    <scope>NUCLEOTIDE SEQUENCE</scope>
</reference>
<organism evidence="4">
    <name type="scientific">Cladocopium goreaui</name>
    <dbReference type="NCBI Taxonomy" id="2562237"/>
    <lineage>
        <taxon>Eukaryota</taxon>
        <taxon>Sar</taxon>
        <taxon>Alveolata</taxon>
        <taxon>Dinophyceae</taxon>
        <taxon>Suessiales</taxon>
        <taxon>Symbiodiniaceae</taxon>
        <taxon>Cladocopium</taxon>
    </lineage>
</organism>
<evidence type="ECO:0000313" key="6">
    <source>
        <dbReference type="Proteomes" id="UP001152797"/>
    </source>
</evidence>
<accession>A0A9P1CVJ4</accession>
<dbReference type="EMBL" id="CAMXCT020002447">
    <property type="protein sequence ID" value="CAL1151605.1"/>
    <property type="molecule type" value="Genomic_DNA"/>
</dbReference>
<keyword evidence="1" id="KW-1015">Disulfide bond</keyword>